<comment type="caution">
    <text evidence="6">The sequence shown here is derived from an EMBL/GenBank/DDBJ whole genome shotgun (WGS) entry which is preliminary data.</text>
</comment>
<feature type="domain" description="EamA" evidence="5">
    <location>
        <begin position="153"/>
        <end position="286"/>
    </location>
</feature>
<evidence type="ECO:0000259" key="5">
    <source>
        <dbReference type="Pfam" id="PF00892"/>
    </source>
</evidence>
<evidence type="ECO:0000256" key="3">
    <source>
        <dbReference type="SAM" id="MobiDB-lite"/>
    </source>
</evidence>
<dbReference type="PANTHER" id="PTHR22911:SF76">
    <property type="entry name" value="EAMA DOMAIN-CONTAINING PROTEIN"/>
    <property type="match status" value="1"/>
</dbReference>
<evidence type="ECO:0000256" key="4">
    <source>
        <dbReference type="SAM" id="Phobius"/>
    </source>
</evidence>
<feature type="transmembrane region" description="Helical" evidence="4">
    <location>
        <begin position="155"/>
        <end position="175"/>
    </location>
</feature>
<evidence type="ECO:0000313" key="6">
    <source>
        <dbReference type="EMBL" id="MDR7072343.1"/>
    </source>
</evidence>
<feature type="transmembrane region" description="Helical" evidence="4">
    <location>
        <begin position="243"/>
        <end position="263"/>
    </location>
</feature>
<dbReference type="RefSeq" id="WP_310257637.1">
    <property type="nucleotide sequence ID" value="NZ_JAVDWA010000002.1"/>
</dbReference>
<dbReference type="SUPFAM" id="SSF103481">
    <property type="entry name" value="Multidrug resistance efflux transporter EmrE"/>
    <property type="match status" value="2"/>
</dbReference>
<feature type="region of interest" description="Disordered" evidence="3">
    <location>
        <begin position="295"/>
        <end position="320"/>
    </location>
</feature>
<feature type="transmembrane region" description="Helical" evidence="4">
    <location>
        <begin position="182"/>
        <end position="202"/>
    </location>
</feature>
<gene>
    <name evidence="6" type="ORF">J2X07_001320</name>
</gene>
<comment type="similarity">
    <text evidence="2">Belongs to the EamA transporter family.</text>
</comment>
<accession>A0ABU1TYU3</accession>
<feature type="transmembrane region" description="Helical" evidence="4">
    <location>
        <begin position="129"/>
        <end position="149"/>
    </location>
</feature>
<keyword evidence="4" id="KW-1133">Transmembrane helix</keyword>
<proteinExistence type="inferred from homology"/>
<dbReference type="PANTHER" id="PTHR22911">
    <property type="entry name" value="ACYL-MALONYL CONDENSING ENZYME-RELATED"/>
    <property type="match status" value="1"/>
</dbReference>
<sequence length="320" mass="35373">MNNHSFKIPVIIPITIGIIAISFSSIFVKWSTAPVSVQAMFRLLFTLILMIPFVWKHRNWLKNLTVKTYIMLFLSGILLALHFLFWMGSLKLTTVASSTILLSLQPIFVMIGAYIGFKEKTSKSAMLSMVVAIIGASMIGWGDIGISITNIQGDILSVLGTIVVAIHMLIGQSLLKSIPSTLYSFMVFLVAVMVFALYNMTLDIPMTGYSHADWGIFLLLAIVPTVFGHVLFNWLLKQVTAATISMAILGEPVGASLLAILLLNEPLSLTQFIGGLIVLLGLYFFLQNTRKQHKNNTAKMTSKPRNGDSIIKDERDNFQA</sequence>
<evidence type="ECO:0000256" key="1">
    <source>
        <dbReference type="ARBA" id="ARBA00004127"/>
    </source>
</evidence>
<feature type="transmembrane region" description="Helical" evidence="4">
    <location>
        <begin position="214"/>
        <end position="236"/>
    </location>
</feature>
<organism evidence="6 7">
    <name type="scientific">Fictibacillus barbaricus</name>
    <dbReference type="NCBI Taxonomy" id="182136"/>
    <lineage>
        <taxon>Bacteria</taxon>
        <taxon>Bacillati</taxon>
        <taxon>Bacillota</taxon>
        <taxon>Bacilli</taxon>
        <taxon>Bacillales</taxon>
        <taxon>Fictibacillaceae</taxon>
        <taxon>Fictibacillus</taxon>
    </lineage>
</organism>
<feature type="transmembrane region" description="Helical" evidence="4">
    <location>
        <begin position="39"/>
        <end position="57"/>
    </location>
</feature>
<keyword evidence="4" id="KW-0472">Membrane</keyword>
<reference evidence="6 7" key="1">
    <citation type="submission" date="2023-07" db="EMBL/GenBank/DDBJ databases">
        <title>Sorghum-associated microbial communities from plants grown in Nebraska, USA.</title>
        <authorList>
            <person name="Schachtman D."/>
        </authorList>
    </citation>
    <scope>NUCLEOTIDE SEQUENCE [LARGE SCALE GENOMIC DNA]</scope>
    <source>
        <strain evidence="6 7">BE211</strain>
    </source>
</reference>
<dbReference type="Proteomes" id="UP001258181">
    <property type="component" value="Unassembled WGS sequence"/>
</dbReference>
<protein>
    <submittedName>
        <fullName evidence="6">Drug/metabolite transporter (DMT)-like permease</fullName>
    </submittedName>
</protein>
<dbReference type="InterPro" id="IPR000620">
    <property type="entry name" value="EamA_dom"/>
</dbReference>
<evidence type="ECO:0000313" key="7">
    <source>
        <dbReference type="Proteomes" id="UP001258181"/>
    </source>
</evidence>
<evidence type="ECO:0000256" key="2">
    <source>
        <dbReference type="ARBA" id="ARBA00007362"/>
    </source>
</evidence>
<comment type="subcellular location">
    <subcellularLocation>
        <location evidence="1">Endomembrane system</location>
        <topology evidence="1">Multi-pass membrane protein</topology>
    </subcellularLocation>
</comment>
<dbReference type="Pfam" id="PF00892">
    <property type="entry name" value="EamA"/>
    <property type="match status" value="2"/>
</dbReference>
<feature type="transmembrane region" description="Helical" evidence="4">
    <location>
        <begin position="269"/>
        <end position="286"/>
    </location>
</feature>
<name>A0ABU1TYU3_9BACL</name>
<feature type="transmembrane region" description="Helical" evidence="4">
    <location>
        <begin position="95"/>
        <end position="117"/>
    </location>
</feature>
<feature type="transmembrane region" description="Helical" evidence="4">
    <location>
        <begin position="69"/>
        <end position="89"/>
    </location>
</feature>
<keyword evidence="4" id="KW-0812">Transmembrane</keyword>
<dbReference type="InterPro" id="IPR037185">
    <property type="entry name" value="EmrE-like"/>
</dbReference>
<feature type="domain" description="EamA" evidence="5">
    <location>
        <begin position="14"/>
        <end position="139"/>
    </location>
</feature>
<dbReference type="EMBL" id="JAVDWA010000002">
    <property type="protein sequence ID" value="MDR7072343.1"/>
    <property type="molecule type" value="Genomic_DNA"/>
</dbReference>
<feature type="transmembrane region" description="Helical" evidence="4">
    <location>
        <begin position="7"/>
        <end position="27"/>
    </location>
</feature>
<keyword evidence="7" id="KW-1185">Reference proteome</keyword>
<feature type="compositionally biased region" description="Basic and acidic residues" evidence="3">
    <location>
        <begin position="310"/>
        <end position="320"/>
    </location>
</feature>